<dbReference type="InterPro" id="IPR052925">
    <property type="entry name" value="Phage_Integrase-like_Recomb"/>
</dbReference>
<dbReference type="OrthoDB" id="2678913at2759"/>
<gene>
    <name evidence="2" type="ORF">SERLADRAFT_345818</name>
</gene>
<evidence type="ECO:0008006" key="3">
    <source>
        <dbReference type="Google" id="ProtNLM"/>
    </source>
</evidence>
<dbReference type="InterPro" id="IPR010998">
    <property type="entry name" value="Integrase_recombinase_N"/>
</dbReference>
<keyword evidence="1" id="KW-0238">DNA-binding</keyword>
<evidence type="ECO:0000256" key="1">
    <source>
        <dbReference type="ARBA" id="ARBA00023125"/>
    </source>
</evidence>
<dbReference type="GO" id="GO:0006310">
    <property type="term" value="P:DNA recombination"/>
    <property type="evidence" value="ECO:0007669"/>
    <property type="project" value="InterPro"/>
</dbReference>
<dbReference type="Gene3D" id="1.10.150.130">
    <property type="match status" value="1"/>
</dbReference>
<dbReference type="RefSeq" id="XP_007314208.1">
    <property type="nucleotide sequence ID" value="XM_007314146.1"/>
</dbReference>
<dbReference type="AlphaFoldDB" id="F8NIQ1"/>
<dbReference type="SUPFAM" id="SSF47823">
    <property type="entry name" value="lambda integrase-like, N-terminal domain"/>
    <property type="match status" value="1"/>
</dbReference>
<proteinExistence type="predicted"/>
<dbReference type="GeneID" id="18809074"/>
<dbReference type="GO" id="GO:0015074">
    <property type="term" value="P:DNA integration"/>
    <property type="evidence" value="ECO:0007669"/>
    <property type="project" value="InterPro"/>
</dbReference>
<accession>F8NIQ1</accession>
<reference evidence="2" key="1">
    <citation type="submission" date="2011-04" db="EMBL/GenBank/DDBJ databases">
        <title>Evolution of plant cell wall degrading machinery underlies the functional diversity of forest fungi.</title>
        <authorList>
            <consortium name="US DOE Joint Genome Institute (JGI-PGF)"/>
            <person name="Eastwood D.C."/>
            <person name="Floudas D."/>
            <person name="Binder M."/>
            <person name="Majcherczyk A."/>
            <person name="Schneider P."/>
            <person name="Aerts A."/>
            <person name="Asiegbu F.O."/>
            <person name="Baker S.E."/>
            <person name="Barry K."/>
            <person name="Bendiksby M."/>
            <person name="Blumentritt M."/>
            <person name="Coutinho P.M."/>
            <person name="Cullen D."/>
            <person name="Cullen D."/>
            <person name="Gathman A."/>
            <person name="Goodell B."/>
            <person name="Henrissat B."/>
            <person name="Ihrmark K."/>
            <person name="Kauserud H."/>
            <person name="Kohler A."/>
            <person name="LaButti K."/>
            <person name="Lapidus A."/>
            <person name="Lavin J.L."/>
            <person name="Lee Y.-H."/>
            <person name="Lindquist E."/>
            <person name="Lilly W."/>
            <person name="Lucas S."/>
            <person name="Morin E."/>
            <person name="Murat C."/>
            <person name="Oguiza J.A."/>
            <person name="Park J."/>
            <person name="Pisabarro A.G."/>
            <person name="Riley R."/>
            <person name="Rosling A."/>
            <person name="Salamov A."/>
            <person name="Schmidt O."/>
            <person name="Schmutz J."/>
            <person name="Skrede I."/>
            <person name="Stenlid J."/>
            <person name="Wiebenga A."/>
            <person name="Xie X."/>
            <person name="Kues U."/>
            <person name="Hibbett D.S."/>
            <person name="Hoffmeister D."/>
            <person name="Hogberg N."/>
            <person name="Martin F."/>
            <person name="Grigoriev I.V."/>
            <person name="Watkinson S.C."/>
        </authorList>
    </citation>
    <scope>NUCLEOTIDE SEQUENCE</scope>
    <source>
        <strain evidence="2">S7.9</strain>
    </source>
</reference>
<dbReference type="GO" id="GO:0003677">
    <property type="term" value="F:DNA binding"/>
    <property type="evidence" value="ECO:0007669"/>
    <property type="project" value="UniProtKB-KW"/>
</dbReference>
<dbReference type="PANTHER" id="PTHR34605">
    <property type="entry name" value="PHAGE_INTEGRASE DOMAIN-CONTAINING PROTEIN"/>
    <property type="match status" value="1"/>
</dbReference>
<dbReference type="KEGG" id="sla:SERLADRAFT_345818"/>
<sequence length="446" mass="49801">MISAALALSLQSLEAPSATTTSSSLTLSRVDSCSSSTQALPDSSRPFSPRFLPLNPPNPLNTTNLHASHRPNCLTKDRLTAWTPITTRPHPNAPSHRFITRQNFERITSVIVNAWSSSMRKTYGSGLLIFYAFCNSQNIAEADRAPAHSDLIASFIATLAGQYSNKTIRNYVYGIRAWHILHGLEWHMNEPEIPSLLTATWALIPPSSKWPPREPFTIELICKVKEGLDLSKPFDAAFFACITTTLFAAARLGEFTIASVSEFDPNVHCSISGISDVVDRHGFKVKGFVLPVTKTEKTPTTVSWAEQQGPCDPLAAWNNHIDIEVNKPQDSDHTFAYRQPRSSSHTLKPMTRNAFIDKLNRVTTAKHLPHFLGHSLCIGTTFKYLLRGILFEVMKAKGRWRSNTFLIYLHRHAQILTPYIQDKPALHVAFIHFTSQKEASAVFQPS</sequence>
<evidence type="ECO:0000313" key="2">
    <source>
        <dbReference type="EMBL" id="EGO29966.1"/>
    </source>
</evidence>
<name>F8NIQ1_SERL9</name>
<dbReference type="InterPro" id="IPR013762">
    <property type="entry name" value="Integrase-like_cat_sf"/>
</dbReference>
<dbReference type="EMBL" id="GL945429">
    <property type="protein sequence ID" value="EGO29966.1"/>
    <property type="molecule type" value="Genomic_DNA"/>
</dbReference>
<protein>
    <recommendedName>
        <fullName evidence="3">Integrase SAM-like N-terminal domain-containing protein</fullName>
    </recommendedName>
</protein>
<dbReference type="Proteomes" id="UP000008064">
    <property type="component" value="Unassembled WGS sequence"/>
</dbReference>
<organism>
    <name type="scientific">Serpula lacrymans var. lacrymans (strain S7.9)</name>
    <name type="common">Dry rot fungus</name>
    <dbReference type="NCBI Taxonomy" id="578457"/>
    <lineage>
        <taxon>Eukaryota</taxon>
        <taxon>Fungi</taxon>
        <taxon>Dikarya</taxon>
        <taxon>Basidiomycota</taxon>
        <taxon>Agaricomycotina</taxon>
        <taxon>Agaricomycetes</taxon>
        <taxon>Agaricomycetidae</taxon>
        <taxon>Boletales</taxon>
        <taxon>Coniophorineae</taxon>
        <taxon>Serpulaceae</taxon>
        <taxon>Serpula</taxon>
    </lineage>
</organism>
<dbReference type="HOGENOM" id="CLU_003292_2_2_1"/>
<dbReference type="PANTHER" id="PTHR34605:SF3">
    <property type="entry name" value="P CELL-TYPE AGGLUTINATION PROTEIN MAP4-LIKE-RELATED"/>
    <property type="match status" value="1"/>
</dbReference>
<dbReference type="Gene3D" id="1.10.443.10">
    <property type="entry name" value="Intergrase catalytic core"/>
    <property type="match status" value="1"/>
</dbReference>